<dbReference type="InterPro" id="IPR032179">
    <property type="entry name" value="Cry22Aa_Ig-like"/>
</dbReference>
<evidence type="ECO:0000259" key="5">
    <source>
        <dbReference type="Pfam" id="PF16403"/>
    </source>
</evidence>
<evidence type="ECO:0000256" key="1">
    <source>
        <dbReference type="ARBA" id="ARBA00010646"/>
    </source>
</evidence>
<protein>
    <recommendedName>
        <fullName evidence="5">Pesticidal crystal protein Cry22Aa Ig-like domain-containing protein</fullName>
    </recommendedName>
</protein>
<sequence>MNKKKIIIIVSIVIAVILIISLIIYFNNRVVLDNSGFTLKDDLTVNVYSDVKVKDFIKDIDGKVVDNKRINTDELGTVDVEFIYLNKDNKKRKGTFEVIVKDLEEPLIWLSNSYSVRVGDDVNLEDEILCADNYDSNPSCKIKGDYDLNTAGDYSLVYEAEDSSGNKESVDFTLHVYEPKSVTGGGSSEEVTSTDFNAVLEEHKNKDTLVGIDVSKWQGAIDFSKVKEAGAEFVIIRVGHQNGVGGEYVLDPYFKRNIKEALENKLKVGIYFYSYADNKKEARKQAEWIIKQIKDYDITLPIAFDFEAFTSFNSMNLSLYDLNEVAETYFSTLEAKGYDTMLYGSKNYLNAIWKYNTNKVWLAHYTDKTDYDKDYMMWQLCQDGVIDGINGFVDIDILYK</sequence>
<dbReference type="InterPro" id="IPR013783">
    <property type="entry name" value="Ig-like_fold"/>
</dbReference>
<dbReference type="GO" id="GO:0003796">
    <property type="term" value="F:lysozyme activity"/>
    <property type="evidence" value="ECO:0007669"/>
    <property type="project" value="InterPro"/>
</dbReference>
<dbReference type="SMART" id="SM00641">
    <property type="entry name" value="Glyco_25"/>
    <property type="match status" value="1"/>
</dbReference>
<dbReference type="GO" id="GO:0009253">
    <property type="term" value="P:peptidoglycan catabolic process"/>
    <property type="evidence" value="ECO:0007669"/>
    <property type="project" value="InterPro"/>
</dbReference>
<accession>A0A9D1DT82</accession>
<organism evidence="6 7">
    <name type="scientific">Candidatus Onthousia excrementipullorum</name>
    <dbReference type="NCBI Taxonomy" id="2840884"/>
    <lineage>
        <taxon>Bacteria</taxon>
        <taxon>Bacillati</taxon>
        <taxon>Bacillota</taxon>
        <taxon>Bacilli</taxon>
        <taxon>Candidatus Onthousia</taxon>
    </lineage>
</organism>
<dbReference type="PANTHER" id="PTHR34135">
    <property type="entry name" value="LYSOZYME"/>
    <property type="match status" value="1"/>
</dbReference>
<dbReference type="EMBL" id="DVHC01000014">
    <property type="protein sequence ID" value="HIR58679.1"/>
    <property type="molecule type" value="Genomic_DNA"/>
</dbReference>
<evidence type="ECO:0000256" key="3">
    <source>
        <dbReference type="ARBA" id="ARBA00023295"/>
    </source>
</evidence>
<reference evidence="6" key="2">
    <citation type="journal article" date="2021" name="PeerJ">
        <title>Extensive microbial diversity within the chicken gut microbiome revealed by metagenomics and culture.</title>
        <authorList>
            <person name="Gilroy R."/>
            <person name="Ravi A."/>
            <person name="Getino M."/>
            <person name="Pursley I."/>
            <person name="Horton D.L."/>
            <person name="Alikhan N.F."/>
            <person name="Baker D."/>
            <person name="Gharbi K."/>
            <person name="Hall N."/>
            <person name="Watson M."/>
            <person name="Adriaenssens E.M."/>
            <person name="Foster-Nyarko E."/>
            <person name="Jarju S."/>
            <person name="Secka A."/>
            <person name="Antonio M."/>
            <person name="Oren A."/>
            <person name="Chaudhuri R.R."/>
            <person name="La Ragione R."/>
            <person name="Hildebrand F."/>
            <person name="Pallen M.J."/>
        </authorList>
    </citation>
    <scope>NUCLEOTIDE SEQUENCE</scope>
    <source>
        <strain evidence="6">CHK184-20233</strain>
    </source>
</reference>
<evidence type="ECO:0000256" key="4">
    <source>
        <dbReference type="SAM" id="Phobius"/>
    </source>
</evidence>
<keyword evidence="4" id="KW-0812">Transmembrane</keyword>
<proteinExistence type="inferred from homology"/>
<gene>
    <name evidence="6" type="ORF">IAB38_01375</name>
</gene>
<evidence type="ECO:0000313" key="7">
    <source>
        <dbReference type="Proteomes" id="UP000824232"/>
    </source>
</evidence>
<dbReference type="Proteomes" id="UP000824232">
    <property type="component" value="Unassembled WGS sequence"/>
</dbReference>
<comment type="caution">
    <text evidence="6">The sequence shown here is derived from an EMBL/GenBank/DDBJ whole genome shotgun (WGS) entry which is preliminary data.</text>
</comment>
<dbReference type="Pfam" id="PF16403">
    <property type="entry name" value="Bact_surface_Ig-like"/>
    <property type="match status" value="1"/>
</dbReference>
<dbReference type="CDD" id="cd06414">
    <property type="entry name" value="GH25_LytC-like"/>
    <property type="match status" value="1"/>
</dbReference>
<dbReference type="InterPro" id="IPR002053">
    <property type="entry name" value="Glyco_hydro_25"/>
</dbReference>
<keyword evidence="4" id="KW-1133">Transmembrane helix</keyword>
<dbReference type="PROSITE" id="PS51904">
    <property type="entry name" value="GLYCOSYL_HYDROL_F25_2"/>
    <property type="match status" value="1"/>
</dbReference>
<evidence type="ECO:0000313" key="6">
    <source>
        <dbReference type="EMBL" id="HIR58679.1"/>
    </source>
</evidence>
<dbReference type="InterPro" id="IPR017853">
    <property type="entry name" value="GH"/>
</dbReference>
<dbReference type="AlphaFoldDB" id="A0A9D1DT82"/>
<dbReference type="InterPro" id="IPR018077">
    <property type="entry name" value="Glyco_hydro_fam25_subgr"/>
</dbReference>
<dbReference type="PANTHER" id="PTHR34135:SF2">
    <property type="entry name" value="LYSOZYME"/>
    <property type="match status" value="1"/>
</dbReference>
<feature type="transmembrane region" description="Helical" evidence="4">
    <location>
        <begin position="7"/>
        <end position="26"/>
    </location>
</feature>
<dbReference type="Gene3D" id="2.60.40.10">
    <property type="entry name" value="Immunoglobulins"/>
    <property type="match status" value="1"/>
</dbReference>
<feature type="domain" description="Pesticidal crystal protein Cry22Aa Ig-like" evidence="5">
    <location>
        <begin position="113"/>
        <end position="173"/>
    </location>
</feature>
<dbReference type="GO" id="GO:0016052">
    <property type="term" value="P:carbohydrate catabolic process"/>
    <property type="evidence" value="ECO:0007669"/>
    <property type="project" value="TreeGrafter"/>
</dbReference>
<keyword evidence="2" id="KW-0378">Hydrolase</keyword>
<name>A0A9D1DT82_9FIRM</name>
<dbReference type="Gene3D" id="3.20.20.80">
    <property type="entry name" value="Glycosidases"/>
    <property type="match status" value="1"/>
</dbReference>
<comment type="similarity">
    <text evidence="1">Belongs to the glycosyl hydrolase 25 family.</text>
</comment>
<keyword evidence="4" id="KW-0472">Membrane</keyword>
<dbReference type="Pfam" id="PF01183">
    <property type="entry name" value="Glyco_hydro_25"/>
    <property type="match status" value="1"/>
</dbReference>
<dbReference type="SUPFAM" id="SSF51445">
    <property type="entry name" value="(Trans)glycosidases"/>
    <property type="match status" value="1"/>
</dbReference>
<evidence type="ECO:0000256" key="2">
    <source>
        <dbReference type="ARBA" id="ARBA00022801"/>
    </source>
</evidence>
<keyword evidence="3" id="KW-0326">Glycosidase</keyword>
<reference evidence="6" key="1">
    <citation type="submission" date="2020-10" db="EMBL/GenBank/DDBJ databases">
        <authorList>
            <person name="Gilroy R."/>
        </authorList>
    </citation>
    <scope>NUCLEOTIDE SEQUENCE</scope>
    <source>
        <strain evidence="6">CHK184-20233</strain>
    </source>
</reference>
<dbReference type="GO" id="GO:0016998">
    <property type="term" value="P:cell wall macromolecule catabolic process"/>
    <property type="evidence" value="ECO:0007669"/>
    <property type="project" value="InterPro"/>
</dbReference>